<gene>
    <name evidence="8" type="ORF">D9Q98_003226</name>
</gene>
<keyword evidence="6" id="KW-0732">Signal</keyword>
<dbReference type="InterPro" id="IPR036188">
    <property type="entry name" value="FAD/NAD-bd_sf"/>
</dbReference>
<dbReference type="GO" id="GO:0006598">
    <property type="term" value="P:polyamine catabolic process"/>
    <property type="evidence" value="ECO:0007669"/>
    <property type="project" value="TreeGrafter"/>
</dbReference>
<dbReference type="PRINTS" id="PR00757">
    <property type="entry name" value="AMINEOXDASEF"/>
</dbReference>
<comment type="caution">
    <text evidence="8">The sequence shown here is derived from an EMBL/GenBank/DDBJ whole genome shotgun (WGS) entry which is preliminary data.</text>
</comment>
<evidence type="ECO:0000256" key="3">
    <source>
        <dbReference type="ARBA" id="ARBA00005995"/>
    </source>
</evidence>
<dbReference type="EMBL" id="SIDB01000004">
    <property type="protein sequence ID" value="KAI3433410.1"/>
    <property type="molecule type" value="Genomic_DNA"/>
</dbReference>
<evidence type="ECO:0000256" key="1">
    <source>
        <dbReference type="ARBA" id="ARBA00001974"/>
    </source>
</evidence>
<dbReference type="InterPro" id="IPR001613">
    <property type="entry name" value="Flavin_amine_oxidase"/>
</dbReference>
<name>A0A9D4TSL2_CHLVU</name>
<dbReference type="PANTHER" id="PTHR10742">
    <property type="entry name" value="FLAVIN MONOAMINE OXIDASE"/>
    <property type="match status" value="1"/>
</dbReference>
<evidence type="ECO:0000259" key="7">
    <source>
        <dbReference type="Pfam" id="PF01593"/>
    </source>
</evidence>
<evidence type="ECO:0000313" key="8">
    <source>
        <dbReference type="EMBL" id="KAI3433410.1"/>
    </source>
</evidence>
<sequence length="494" mass="52042">MTHALSRRGVALWLVFAASLAVAADGARAVPAAEVEAAPVAEEQYDVIIVGAGMAGIVAARMLTDAGLRVTVLEARERVGGRLVALQVPGGAIDQGAMWIHGGEAGNAVYDAAVEANLTLSPRQNYGSLTLFDAQGARSSPASYLRAYTQLNSRLIPQMAALRATPGAPDTSLAAEYSAFLDSATLSPQQVDQANVIMHTRWQALLNGNITRLSVLRLNDAKVLPAVDVMLEGGMPALADELAQGLDVLLDTVVTGIEHSADLVVVRTEGGETFTAKHAVVTLPLGLLKSGAVAFTPALPEEKAAAIDSMGYGLLDKAIFVFNTSFWDTGSDFLLREMPDWSGRWSVFLNYQKLFPSVKALVAIHVADTALALEGMSDDEVVDEGMAVLRQMYGPDVPEPIQTSVTRWAADPFSAGSYSYFAVGNPRNMTRALAAPVGRLLFAGEATSDKPASVLGAYLSGVREAERILTLRGDGNYSYGLAPPSVEAALQAAG</sequence>
<dbReference type="AlphaFoldDB" id="A0A9D4TSL2"/>
<feature type="domain" description="Amine oxidase" evidence="7">
    <location>
        <begin position="54"/>
        <end position="469"/>
    </location>
</feature>
<evidence type="ECO:0000256" key="6">
    <source>
        <dbReference type="SAM" id="SignalP"/>
    </source>
</evidence>
<evidence type="ECO:0000256" key="4">
    <source>
        <dbReference type="ARBA" id="ARBA00023002"/>
    </source>
</evidence>
<dbReference type="OrthoDB" id="5046242at2759"/>
<protein>
    <recommendedName>
        <fullName evidence="7">Amine oxidase domain-containing protein</fullName>
    </recommendedName>
</protein>
<dbReference type="Pfam" id="PF01593">
    <property type="entry name" value="Amino_oxidase"/>
    <property type="match status" value="1"/>
</dbReference>
<dbReference type="GO" id="GO:0046592">
    <property type="term" value="F:polyamine oxidase activity"/>
    <property type="evidence" value="ECO:0007669"/>
    <property type="project" value="TreeGrafter"/>
</dbReference>
<dbReference type="Gene3D" id="3.90.660.10">
    <property type="match status" value="1"/>
</dbReference>
<dbReference type="PANTHER" id="PTHR10742:SF386">
    <property type="entry name" value="LYSINE-SPECIFIC HISTONE DEMETHYLASE 1A"/>
    <property type="match status" value="1"/>
</dbReference>
<comment type="pathway">
    <text evidence="2">Amine and polyamine degradation; spermine degradation.</text>
</comment>
<comment type="cofactor">
    <cofactor evidence="1">
        <name>FAD</name>
        <dbReference type="ChEBI" id="CHEBI:57692"/>
    </cofactor>
</comment>
<feature type="chain" id="PRO_5039330560" description="Amine oxidase domain-containing protein" evidence="6">
    <location>
        <begin position="24"/>
        <end position="494"/>
    </location>
</feature>
<keyword evidence="9" id="KW-1185">Reference proteome</keyword>
<evidence type="ECO:0000256" key="2">
    <source>
        <dbReference type="ARBA" id="ARBA00004723"/>
    </source>
</evidence>
<comment type="similarity">
    <text evidence="3">Belongs to the flavin monoamine oxidase family.</text>
</comment>
<dbReference type="SUPFAM" id="SSF51905">
    <property type="entry name" value="FAD/NAD(P)-binding domain"/>
    <property type="match status" value="1"/>
</dbReference>
<feature type="signal peptide" evidence="6">
    <location>
        <begin position="1"/>
        <end position="23"/>
    </location>
</feature>
<proteinExistence type="inferred from homology"/>
<evidence type="ECO:0000256" key="5">
    <source>
        <dbReference type="PIRSR" id="PIRSR601613-1"/>
    </source>
</evidence>
<reference evidence="8" key="1">
    <citation type="journal article" date="2019" name="Plant J.">
        <title>Chlorella vulgaris genome assembly and annotation reveals the molecular basis for metabolic acclimation to high light conditions.</title>
        <authorList>
            <person name="Cecchin M."/>
            <person name="Marcolungo L."/>
            <person name="Rossato M."/>
            <person name="Girolomoni L."/>
            <person name="Cosentino E."/>
            <person name="Cuine S."/>
            <person name="Li-Beisson Y."/>
            <person name="Delledonne M."/>
            <person name="Ballottari M."/>
        </authorList>
    </citation>
    <scope>NUCLEOTIDE SEQUENCE</scope>
    <source>
        <strain evidence="8">211/11P</strain>
    </source>
</reference>
<feature type="binding site" evidence="5">
    <location>
        <position position="445"/>
    </location>
    <ligand>
        <name>FAD</name>
        <dbReference type="ChEBI" id="CHEBI:57692"/>
    </ligand>
</feature>
<feature type="binding site" evidence="5">
    <location>
        <begin position="74"/>
        <end position="75"/>
    </location>
    <ligand>
        <name>FAD</name>
        <dbReference type="ChEBI" id="CHEBI:57692"/>
    </ligand>
</feature>
<feature type="binding site" evidence="5">
    <location>
        <position position="254"/>
    </location>
    <ligand>
        <name>FAD</name>
        <dbReference type="ChEBI" id="CHEBI:57692"/>
    </ligand>
</feature>
<accession>A0A9D4TSL2</accession>
<dbReference type="Gene3D" id="3.50.50.60">
    <property type="entry name" value="FAD/NAD(P)-binding domain"/>
    <property type="match status" value="1"/>
</dbReference>
<evidence type="ECO:0000313" key="9">
    <source>
        <dbReference type="Proteomes" id="UP001055712"/>
    </source>
</evidence>
<dbReference type="Proteomes" id="UP001055712">
    <property type="component" value="Unassembled WGS sequence"/>
</dbReference>
<dbReference type="InterPro" id="IPR050281">
    <property type="entry name" value="Flavin_monoamine_oxidase"/>
</dbReference>
<organism evidence="8 9">
    <name type="scientific">Chlorella vulgaris</name>
    <name type="common">Green alga</name>
    <dbReference type="NCBI Taxonomy" id="3077"/>
    <lineage>
        <taxon>Eukaryota</taxon>
        <taxon>Viridiplantae</taxon>
        <taxon>Chlorophyta</taxon>
        <taxon>core chlorophytes</taxon>
        <taxon>Trebouxiophyceae</taxon>
        <taxon>Chlorellales</taxon>
        <taxon>Chlorellaceae</taxon>
        <taxon>Chlorella clade</taxon>
        <taxon>Chlorella</taxon>
    </lineage>
</organism>
<reference evidence="8" key="2">
    <citation type="submission" date="2020-11" db="EMBL/GenBank/DDBJ databases">
        <authorList>
            <person name="Cecchin M."/>
            <person name="Marcolungo L."/>
            <person name="Rossato M."/>
            <person name="Girolomoni L."/>
            <person name="Cosentino E."/>
            <person name="Cuine S."/>
            <person name="Li-Beisson Y."/>
            <person name="Delledonne M."/>
            <person name="Ballottari M."/>
        </authorList>
    </citation>
    <scope>NUCLEOTIDE SEQUENCE</scope>
    <source>
        <strain evidence="8">211/11P</strain>
        <tissue evidence="8">Whole cell</tissue>
    </source>
</reference>
<keyword evidence="4" id="KW-0560">Oxidoreductase</keyword>
<dbReference type="SUPFAM" id="SSF54373">
    <property type="entry name" value="FAD-linked reductases, C-terminal domain"/>
    <property type="match status" value="1"/>
</dbReference>
<dbReference type="InterPro" id="IPR002937">
    <property type="entry name" value="Amino_oxidase"/>
</dbReference>